<dbReference type="AlphaFoldDB" id="A0A512AUN1"/>
<feature type="compositionally biased region" description="Pro residues" evidence="1">
    <location>
        <begin position="74"/>
        <end position="89"/>
    </location>
</feature>
<proteinExistence type="predicted"/>
<protein>
    <submittedName>
        <fullName evidence="3">Polygalacturonase</fullName>
    </submittedName>
</protein>
<dbReference type="InterPro" id="IPR024535">
    <property type="entry name" value="RHGA/B-epi-like_pectate_lyase"/>
</dbReference>
<dbReference type="SUPFAM" id="SSF51126">
    <property type="entry name" value="Pectin lyase-like"/>
    <property type="match status" value="1"/>
</dbReference>
<comment type="caution">
    <text evidence="3">The sequence shown here is derived from an EMBL/GenBank/DDBJ whole genome shotgun (WGS) entry which is preliminary data.</text>
</comment>
<dbReference type="RefSeq" id="WP_146895726.1">
    <property type="nucleotide sequence ID" value="NZ_BJYS01000005.1"/>
</dbReference>
<gene>
    <name evidence="3" type="ORF">AAE02nite_10860</name>
</gene>
<evidence type="ECO:0000256" key="1">
    <source>
        <dbReference type="SAM" id="MobiDB-lite"/>
    </source>
</evidence>
<feature type="domain" description="Rhamnogalacturonase A/B/Epimerase-like pectate lyase" evidence="2">
    <location>
        <begin position="284"/>
        <end position="388"/>
    </location>
</feature>
<dbReference type="InterPro" id="IPR011050">
    <property type="entry name" value="Pectin_lyase_fold/virulence"/>
</dbReference>
<feature type="region of interest" description="Disordered" evidence="1">
    <location>
        <begin position="69"/>
        <end position="93"/>
    </location>
</feature>
<organism evidence="3 4">
    <name type="scientific">Adhaeribacter aerolatus</name>
    <dbReference type="NCBI Taxonomy" id="670289"/>
    <lineage>
        <taxon>Bacteria</taxon>
        <taxon>Pseudomonadati</taxon>
        <taxon>Bacteroidota</taxon>
        <taxon>Cytophagia</taxon>
        <taxon>Cytophagales</taxon>
        <taxon>Hymenobacteraceae</taxon>
        <taxon>Adhaeribacter</taxon>
    </lineage>
</organism>
<dbReference type="Gene3D" id="2.160.20.10">
    <property type="entry name" value="Single-stranded right-handed beta-helix, Pectin lyase-like"/>
    <property type="match status" value="1"/>
</dbReference>
<dbReference type="EMBL" id="BJYS01000005">
    <property type="protein sequence ID" value="GEO03422.1"/>
    <property type="molecule type" value="Genomic_DNA"/>
</dbReference>
<reference evidence="3 4" key="1">
    <citation type="submission" date="2019-07" db="EMBL/GenBank/DDBJ databases">
        <title>Whole genome shotgun sequence of Adhaeribacter aerolatus NBRC 106133.</title>
        <authorList>
            <person name="Hosoyama A."/>
            <person name="Uohara A."/>
            <person name="Ohji S."/>
            <person name="Ichikawa N."/>
        </authorList>
    </citation>
    <scope>NUCLEOTIDE SEQUENCE [LARGE SCALE GENOMIC DNA]</scope>
    <source>
        <strain evidence="3 4">NBRC 106133</strain>
    </source>
</reference>
<dbReference type="OrthoDB" id="8428774at2"/>
<evidence type="ECO:0000259" key="2">
    <source>
        <dbReference type="Pfam" id="PF12708"/>
    </source>
</evidence>
<sequence>MAKEKTDFSLQPQFAAANLLPGISPVIPKQSNTFGADSLVKPSFAACAETGTENNITLQKTKTYPATLKVSQPKPTPVTPGKPFTPPAPQTTGINTPEIAEWTRTAGPDESVVLTGVNFTQNTRFVVYAHDQIKDAVIQRILPDRAIITLPKDLPKWQMYLLWPVNEAGYGLPVPVNKTETWWVGPDTASPGQTTSVYGCNLAQNNGRGALAAYVYLTSNNGKGYWANVKEVNPYKVDFIIPAVVPPGEYEVWVYNGQGSNFGWAAPQQLTVKKEFKFTGKELNVRDFGASPTASPEANTTAIRKAIDAAKNAPGATVVFPAGTYYISDYLPASANARWRGAGQDKTFIKCAASFSKSAQGMLSGAVKNFWVSNLTFDTNQNFRGAADKPFFMRHSTQVKFQNVGFSCQGYDLFDLHNCRYIFFSGCEFIGKSSFLGKGSQLFYDGNSFKLTNDTDMALHSWGGVGISLTHNTCQDLDNRDLDSGAGWGKGRFFTGNGIWGSCRNTYLGQNTTTDLTVRPAHNPIRHGEDPDQNSGEQFMWEGGEGKWAGFVKAATENTVTIAGYDQKVPDIQYAVITKGKGFGQSRRIIRNENGVITLHQPWRVVPDASSYLVIGDFHDRIVVYKNFLDGKTRAVMSEEHTAAAGIEPFGGVLNFIAAENTLQSLRAGIANFAIQHNIGHDPNFFHLYLNNKFINCRWAIKNWAFPNGGKKVATQGPFMFGVIYRNNVAQGSVMNDVVNEVPKAGAALLNMIIYEHNQFKADKQEVAGLGEQLFYKNKN</sequence>
<dbReference type="InterPro" id="IPR012334">
    <property type="entry name" value="Pectin_lyas_fold"/>
</dbReference>
<dbReference type="Pfam" id="PF12708">
    <property type="entry name" value="Pect-lyase_RHGA_epim"/>
    <property type="match status" value="1"/>
</dbReference>
<dbReference type="Proteomes" id="UP000321532">
    <property type="component" value="Unassembled WGS sequence"/>
</dbReference>
<accession>A0A512AUN1</accession>
<name>A0A512AUN1_9BACT</name>
<evidence type="ECO:0000313" key="3">
    <source>
        <dbReference type="EMBL" id="GEO03422.1"/>
    </source>
</evidence>
<evidence type="ECO:0000313" key="4">
    <source>
        <dbReference type="Proteomes" id="UP000321532"/>
    </source>
</evidence>
<keyword evidence="4" id="KW-1185">Reference proteome</keyword>